<dbReference type="STRING" id="697581.TCARB_0602"/>
<dbReference type="GO" id="GO:0005524">
    <property type="term" value="F:ATP binding"/>
    <property type="evidence" value="ECO:0007669"/>
    <property type="project" value="UniProtKB-KW"/>
</dbReference>
<sequence>MTLLEIRNLKVSYNTRRGKVEALSGVSLDVEQGEVLGVVGESGSGKSTLGLAIMRLLPRYSQIEQGKIFFDGRDILKLDDEALREMRGKEVSIVFQDPYSSLNPVRKIVDHFIELFVEHGYTYEKEEIEKIASQLLEKMGVPPEKLYDYPHQLSGGQRQRVAIALGLALNPKLLIADEITTALDALVEAQIVELLKEIKKEYKTSIMFITHNMGLVAQLADRIAIMYAGKLVEVGKAREVIEKPLHPYTKALLSAVPRIGGSKALQPIPGEPPDMRKPPSGCRFHPRCPLATDLCVREIPVLRNIGDRYVACHYA</sequence>
<dbReference type="SMART" id="SM00382">
    <property type="entry name" value="AAA"/>
    <property type="match status" value="1"/>
</dbReference>
<name>A0A3G1A6B8_9CREN</name>
<gene>
    <name evidence="10" type="ORF">TCARB_0602</name>
</gene>
<dbReference type="FunFam" id="3.40.50.300:FF:000016">
    <property type="entry name" value="Oligopeptide ABC transporter ATP-binding component"/>
    <property type="match status" value="1"/>
</dbReference>
<dbReference type="Pfam" id="PF00005">
    <property type="entry name" value="ABC_tran"/>
    <property type="match status" value="1"/>
</dbReference>
<dbReference type="RefSeq" id="WP_020963163.1">
    <property type="nucleotide sequence ID" value="NZ_CP007493.1"/>
</dbReference>
<evidence type="ECO:0000313" key="11">
    <source>
        <dbReference type="Proteomes" id="UP000266720"/>
    </source>
</evidence>
<dbReference type="EMBL" id="CP007493">
    <property type="protein sequence ID" value="AJB41658.1"/>
    <property type="molecule type" value="Genomic_DNA"/>
</dbReference>
<dbReference type="AlphaFoldDB" id="A0A3G1A6B8"/>
<evidence type="ECO:0000256" key="8">
    <source>
        <dbReference type="ARBA" id="ARBA00023136"/>
    </source>
</evidence>
<dbReference type="CDD" id="cd03257">
    <property type="entry name" value="ABC_NikE_OppD_transporters"/>
    <property type="match status" value="1"/>
</dbReference>
<dbReference type="GeneID" id="16574162"/>
<proteinExistence type="predicted"/>
<dbReference type="PROSITE" id="PS00211">
    <property type="entry name" value="ABC_TRANSPORTER_1"/>
    <property type="match status" value="1"/>
</dbReference>
<dbReference type="GO" id="GO:0005886">
    <property type="term" value="C:plasma membrane"/>
    <property type="evidence" value="ECO:0007669"/>
    <property type="project" value="UniProtKB-SubCell"/>
</dbReference>
<accession>A0A3G1A6B8</accession>
<dbReference type="Proteomes" id="UP000266720">
    <property type="component" value="Chromosome"/>
</dbReference>
<dbReference type="Pfam" id="PF08352">
    <property type="entry name" value="oligo_HPY"/>
    <property type="match status" value="1"/>
</dbReference>
<dbReference type="InterPro" id="IPR013563">
    <property type="entry name" value="Oligopep_ABC_C"/>
</dbReference>
<evidence type="ECO:0000256" key="3">
    <source>
        <dbReference type="ARBA" id="ARBA00022475"/>
    </source>
</evidence>
<evidence type="ECO:0000256" key="7">
    <source>
        <dbReference type="ARBA" id="ARBA00022967"/>
    </source>
</evidence>
<evidence type="ECO:0000256" key="1">
    <source>
        <dbReference type="ARBA" id="ARBA00004202"/>
    </source>
</evidence>
<reference evidence="11" key="1">
    <citation type="book" date="2010" name="EXTREMOPHILES" publisher="0:0-0">
        <title>Complete genome sequences of ten hyperthermophilic archaea reveal their metabolic capabilities and possible ecological roles.</title>
        <editorList>
            <person name="?"/>
        </editorList>
        <authorList>
            <person name="Ravin N.V."/>
            <person name="Mardanov A.V."/>
            <person name="Bonch-Osmolovskaya E.A."/>
            <person name="Skryabin K.G."/>
        </authorList>
    </citation>
    <scope>NUCLEOTIDE SEQUENCE [LARGE SCALE GENOMIC DNA]</scope>
    <source>
        <strain evidence="11">1505</strain>
    </source>
</reference>
<keyword evidence="3" id="KW-1003">Cell membrane</keyword>
<keyword evidence="8" id="KW-0472">Membrane</keyword>
<keyword evidence="5" id="KW-0547">Nucleotide-binding</keyword>
<dbReference type="InterPro" id="IPR050388">
    <property type="entry name" value="ABC_Ni/Peptide_Import"/>
</dbReference>
<dbReference type="InterPro" id="IPR017871">
    <property type="entry name" value="ABC_transporter-like_CS"/>
</dbReference>
<keyword evidence="7" id="KW-1278">Translocase</keyword>
<dbReference type="PANTHER" id="PTHR43297:SF14">
    <property type="entry name" value="ATPASE AAA-TYPE CORE DOMAIN-CONTAINING PROTEIN"/>
    <property type="match status" value="1"/>
</dbReference>
<dbReference type="PROSITE" id="PS50893">
    <property type="entry name" value="ABC_TRANSPORTER_2"/>
    <property type="match status" value="1"/>
</dbReference>
<dbReference type="GO" id="GO:0015833">
    <property type="term" value="P:peptide transport"/>
    <property type="evidence" value="ECO:0007669"/>
    <property type="project" value="InterPro"/>
</dbReference>
<evidence type="ECO:0000256" key="5">
    <source>
        <dbReference type="ARBA" id="ARBA00022741"/>
    </source>
</evidence>
<dbReference type="PANTHER" id="PTHR43297">
    <property type="entry name" value="OLIGOPEPTIDE TRANSPORT ATP-BINDING PROTEIN APPD"/>
    <property type="match status" value="1"/>
</dbReference>
<dbReference type="SUPFAM" id="SSF52540">
    <property type="entry name" value="P-loop containing nucleoside triphosphate hydrolases"/>
    <property type="match status" value="1"/>
</dbReference>
<keyword evidence="6" id="KW-0067">ATP-binding</keyword>
<evidence type="ECO:0000256" key="4">
    <source>
        <dbReference type="ARBA" id="ARBA00022519"/>
    </source>
</evidence>
<dbReference type="InterPro" id="IPR027417">
    <property type="entry name" value="P-loop_NTPase"/>
</dbReference>
<dbReference type="NCBIfam" id="TIGR01727">
    <property type="entry name" value="oligo_HPY"/>
    <property type="match status" value="1"/>
</dbReference>
<dbReference type="InterPro" id="IPR003593">
    <property type="entry name" value="AAA+_ATPase"/>
</dbReference>
<dbReference type="GO" id="GO:0016887">
    <property type="term" value="F:ATP hydrolysis activity"/>
    <property type="evidence" value="ECO:0007669"/>
    <property type="project" value="InterPro"/>
</dbReference>
<organism evidence="10 11">
    <name type="scientific">Thermofilum adornatum 1505</name>
    <dbReference type="NCBI Taxonomy" id="697581"/>
    <lineage>
        <taxon>Archaea</taxon>
        <taxon>Thermoproteota</taxon>
        <taxon>Thermoprotei</taxon>
        <taxon>Thermofilales</taxon>
        <taxon>Thermofilaceae</taxon>
        <taxon>Thermofilum</taxon>
    </lineage>
</organism>
<comment type="subcellular location">
    <subcellularLocation>
        <location evidence="1">Cell membrane</location>
        <topology evidence="1">Peripheral membrane protein</topology>
    </subcellularLocation>
</comment>
<dbReference type="Gene3D" id="3.40.50.300">
    <property type="entry name" value="P-loop containing nucleotide triphosphate hydrolases"/>
    <property type="match status" value="1"/>
</dbReference>
<keyword evidence="2" id="KW-0813">Transport</keyword>
<evidence type="ECO:0000313" key="10">
    <source>
        <dbReference type="EMBL" id="AJB41658.1"/>
    </source>
</evidence>
<keyword evidence="4" id="KW-0997">Cell inner membrane</keyword>
<evidence type="ECO:0000256" key="2">
    <source>
        <dbReference type="ARBA" id="ARBA00022448"/>
    </source>
</evidence>
<dbReference type="GeneID" id="25406051"/>
<protein>
    <submittedName>
        <fullName evidence="10">Oligopeptide/dipeptide ABC transporter, ATPase subunit</fullName>
    </submittedName>
</protein>
<dbReference type="InterPro" id="IPR003439">
    <property type="entry name" value="ABC_transporter-like_ATP-bd"/>
</dbReference>
<feature type="domain" description="ABC transporter" evidence="9">
    <location>
        <begin position="6"/>
        <end position="253"/>
    </location>
</feature>
<dbReference type="KEGG" id="tcb:TCARB_0602"/>
<evidence type="ECO:0000259" key="9">
    <source>
        <dbReference type="PROSITE" id="PS50893"/>
    </source>
</evidence>
<evidence type="ECO:0000256" key="6">
    <source>
        <dbReference type="ARBA" id="ARBA00022840"/>
    </source>
</evidence>